<sequence>MFVSFTISINAIYSVFAKLVCFFLQFTSRILIWKFFQINRKWTSHLYNFLDANMLVCYLKFITHCFFYFHNDNAKVTRGNNKSNIFFGGRAKLKVTQHDNLYYINIVL</sequence>
<keyword evidence="1" id="KW-0812">Transmembrane</keyword>
<organism evidence="2">
    <name type="scientific">Lepeophtheirus salmonis</name>
    <name type="common">Salmon louse</name>
    <name type="synonym">Caligus salmonis</name>
    <dbReference type="NCBI Taxonomy" id="72036"/>
    <lineage>
        <taxon>Eukaryota</taxon>
        <taxon>Metazoa</taxon>
        <taxon>Ecdysozoa</taxon>
        <taxon>Arthropoda</taxon>
        <taxon>Crustacea</taxon>
        <taxon>Multicrustacea</taxon>
        <taxon>Hexanauplia</taxon>
        <taxon>Copepoda</taxon>
        <taxon>Siphonostomatoida</taxon>
        <taxon>Caligidae</taxon>
        <taxon>Lepeophtheirus</taxon>
    </lineage>
</organism>
<keyword evidence="1" id="KW-1133">Transmembrane helix</keyword>
<reference evidence="2" key="1">
    <citation type="submission" date="2014-05" db="EMBL/GenBank/DDBJ databases">
        <authorList>
            <person name="Chronopoulou M."/>
        </authorList>
    </citation>
    <scope>NUCLEOTIDE SEQUENCE</scope>
    <source>
        <tissue evidence="2">Whole organism</tissue>
    </source>
</reference>
<name>A0A0K2U3E0_LEPSM</name>
<feature type="transmembrane region" description="Helical" evidence="1">
    <location>
        <begin position="12"/>
        <end position="32"/>
    </location>
</feature>
<proteinExistence type="predicted"/>
<accession>A0A0K2U3E0</accession>
<dbReference type="AlphaFoldDB" id="A0A0K2U3E0"/>
<evidence type="ECO:0000256" key="1">
    <source>
        <dbReference type="SAM" id="Phobius"/>
    </source>
</evidence>
<protein>
    <submittedName>
        <fullName evidence="2">Uncharacterized protein</fullName>
    </submittedName>
</protein>
<keyword evidence="1" id="KW-0472">Membrane</keyword>
<dbReference type="EMBL" id="HACA01015362">
    <property type="protein sequence ID" value="CDW32723.1"/>
    <property type="molecule type" value="Transcribed_RNA"/>
</dbReference>
<evidence type="ECO:0000313" key="2">
    <source>
        <dbReference type="EMBL" id="CDW32723.1"/>
    </source>
</evidence>